<dbReference type="PROSITE" id="PS50280">
    <property type="entry name" value="SET"/>
    <property type="match status" value="1"/>
</dbReference>
<feature type="domain" description="SET" evidence="1">
    <location>
        <begin position="67"/>
        <end position="309"/>
    </location>
</feature>
<accession>A0A0G4F6F6</accession>
<evidence type="ECO:0000313" key="3">
    <source>
        <dbReference type="Proteomes" id="UP000041254"/>
    </source>
</evidence>
<dbReference type="AlphaFoldDB" id="A0A0G4F6F6"/>
<proteinExistence type="predicted"/>
<keyword evidence="3" id="KW-1185">Reference proteome</keyword>
<dbReference type="InterPro" id="IPR050600">
    <property type="entry name" value="SETD3_SETD6_MTase"/>
</dbReference>
<dbReference type="PhylomeDB" id="A0A0G4F6F6"/>
<dbReference type="Proteomes" id="UP000041254">
    <property type="component" value="Unassembled WGS sequence"/>
</dbReference>
<sequence length="512" mass="55432">MGAAAAGNWSGRFSLICLGALSAVIASLFSTHVLPRWRSIVGQSTSLATPFDALRTAMGANDGHISAALTLLDGSEGQRGHRGIVASRAIAANEVLLTIPRKVMLTGSAVEGIHPLVAEVQKIPGLHLKHNAPLQAFMALALDHIDTHGTAAPLSVISGTKEVHSLWEAWLKLIASLPTPPLPAIAAGNHTDAAPPLYASPSLLATLAAKHRSFYAQDHRKILANVDRRILGPRFGLESFMRATALLQSRSMAVANGLGDVVPCGADLLNHAPSRFANARWQFDAVVDSLQVNASRAIAAGEEIVISYGDRSNPQLFLSFGFTLPPTLEPFQTFKAGTAAALHKWEEGAAIDPSCKVGVVELSTGGPRDEFTKLNAHLNAHKKGSAWLVWEALLTRFQREYEKDPLLRPAMEQLRANRQAHKDSPIWWSAAKRSGDGKTFDWDRGVDVSVVDAPSVEHTHAVRVKMSEYLCVTAHLEAIQMHKGVLVDGDVWEMSRRLKEWLSRALDAQFKP</sequence>
<evidence type="ECO:0000259" key="1">
    <source>
        <dbReference type="PROSITE" id="PS50280"/>
    </source>
</evidence>
<dbReference type="InParanoid" id="A0A0G4F6F6"/>
<gene>
    <name evidence="2" type="ORF">Vbra_8859</name>
</gene>
<protein>
    <recommendedName>
        <fullName evidence="1">SET domain-containing protein</fullName>
    </recommendedName>
</protein>
<dbReference type="SUPFAM" id="SSF82199">
    <property type="entry name" value="SET domain"/>
    <property type="match status" value="1"/>
</dbReference>
<dbReference type="PANTHER" id="PTHR13271">
    <property type="entry name" value="UNCHARACTERIZED PUTATIVE METHYLTRANSFERASE"/>
    <property type="match status" value="1"/>
</dbReference>
<dbReference type="GO" id="GO:0016279">
    <property type="term" value="F:protein-lysine N-methyltransferase activity"/>
    <property type="evidence" value="ECO:0007669"/>
    <property type="project" value="TreeGrafter"/>
</dbReference>
<evidence type="ECO:0000313" key="2">
    <source>
        <dbReference type="EMBL" id="CEM07993.1"/>
    </source>
</evidence>
<dbReference type="Pfam" id="PF00856">
    <property type="entry name" value="SET"/>
    <property type="match status" value="1"/>
</dbReference>
<reference evidence="2 3" key="1">
    <citation type="submission" date="2014-11" db="EMBL/GenBank/DDBJ databases">
        <authorList>
            <person name="Zhu J."/>
            <person name="Qi W."/>
            <person name="Song R."/>
        </authorList>
    </citation>
    <scope>NUCLEOTIDE SEQUENCE [LARGE SCALE GENOMIC DNA]</scope>
</reference>
<dbReference type="CDD" id="cd10527">
    <property type="entry name" value="SET_LSMT"/>
    <property type="match status" value="1"/>
</dbReference>
<dbReference type="InterPro" id="IPR001214">
    <property type="entry name" value="SET_dom"/>
</dbReference>
<dbReference type="PANTHER" id="PTHR13271:SF140">
    <property type="entry name" value="SET DOMAIN-CONTAINING PROTEIN"/>
    <property type="match status" value="1"/>
</dbReference>
<dbReference type="VEuPathDB" id="CryptoDB:Vbra_8859"/>
<name>A0A0G4F6F6_VITBC</name>
<dbReference type="Gene3D" id="3.90.1410.10">
    <property type="entry name" value="set domain protein methyltransferase, domain 1"/>
    <property type="match status" value="1"/>
</dbReference>
<organism evidence="2 3">
    <name type="scientific">Vitrella brassicaformis (strain CCMP3155)</name>
    <dbReference type="NCBI Taxonomy" id="1169540"/>
    <lineage>
        <taxon>Eukaryota</taxon>
        <taxon>Sar</taxon>
        <taxon>Alveolata</taxon>
        <taxon>Colpodellida</taxon>
        <taxon>Vitrellaceae</taxon>
        <taxon>Vitrella</taxon>
    </lineage>
</organism>
<dbReference type="OrthoDB" id="295158at2759"/>
<dbReference type="InterPro" id="IPR046341">
    <property type="entry name" value="SET_dom_sf"/>
</dbReference>
<dbReference type="EMBL" id="CDMY01000382">
    <property type="protein sequence ID" value="CEM07993.1"/>
    <property type="molecule type" value="Genomic_DNA"/>
</dbReference>